<dbReference type="AlphaFoldDB" id="A0AAV9HPH4"/>
<accession>A0AAV9HPH4</accession>
<feature type="transmembrane region" description="Helical" evidence="1">
    <location>
        <begin position="170"/>
        <end position="197"/>
    </location>
</feature>
<keyword evidence="1" id="KW-1133">Transmembrane helix</keyword>
<gene>
    <name evidence="3" type="ORF">QBC42DRAFT_251970</name>
</gene>
<sequence length="198" mass="20621">MKSIFFALLALASTALTTPILTSEETKLASRQLESQADILDNLLSVIQTHTANINATTQAAPENPDLAQQNAAAAALAPDLNAITTALTSATTQFAKRSLIEARTGGGGGTPPKSCSSDCLLIKVKIIVFELIYTIKFIIIKLGLACVLHLLTPLLLALVGLVKALDKVVVGLLIVVKTLVTGVLGTLAGGLLALIIW</sequence>
<keyword evidence="1" id="KW-0472">Membrane</keyword>
<keyword evidence="1" id="KW-0812">Transmembrane</keyword>
<organism evidence="3 4">
    <name type="scientific">Cladorrhinum samala</name>
    <dbReference type="NCBI Taxonomy" id="585594"/>
    <lineage>
        <taxon>Eukaryota</taxon>
        <taxon>Fungi</taxon>
        <taxon>Dikarya</taxon>
        <taxon>Ascomycota</taxon>
        <taxon>Pezizomycotina</taxon>
        <taxon>Sordariomycetes</taxon>
        <taxon>Sordariomycetidae</taxon>
        <taxon>Sordariales</taxon>
        <taxon>Podosporaceae</taxon>
        <taxon>Cladorrhinum</taxon>
    </lineage>
</organism>
<dbReference type="EMBL" id="MU864980">
    <property type="protein sequence ID" value="KAK4461960.1"/>
    <property type="molecule type" value="Genomic_DNA"/>
</dbReference>
<name>A0AAV9HPH4_9PEZI</name>
<evidence type="ECO:0000313" key="4">
    <source>
        <dbReference type="Proteomes" id="UP001321749"/>
    </source>
</evidence>
<evidence type="ECO:0000256" key="2">
    <source>
        <dbReference type="SAM" id="SignalP"/>
    </source>
</evidence>
<reference evidence="3" key="2">
    <citation type="submission" date="2023-06" db="EMBL/GenBank/DDBJ databases">
        <authorList>
            <consortium name="Lawrence Berkeley National Laboratory"/>
            <person name="Mondo S.J."/>
            <person name="Hensen N."/>
            <person name="Bonometti L."/>
            <person name="Westerberg I."/>
            <person name="Brannstrom I.O."/>
            <person name="Guillou S."/>
            <person name="Cros-Aarteil S."/>
            <person name="Calhoun S."/>
            <person name="Haridas S."/>
            <person name="Kuo A."/>
            <person name="Pangilinan J."/>
            <person name="Riley R."/>
            <person name="Labutti K."/>
            <person name="Andreopoulos B."/>
            <person name="Lipzen A."/>
            <person name="Chen C."/>
            <person name="Yanf M."/>
            <person name="Daum C."/>
            <person name="Ng V."/>
            <person name="Clum A."/>
            <person name="Steindorff A."/>
            <person name="Ohm R."/>
            <person name="Martin F."/>
            <person name="Silar P."/>
            <person name="Natvig D."/>
            <person name="Lalanne C."/>
            <person name="Gautier V."/>
            <person name="Ament-Velasquez S.L."/>
            <person name="Kruys A."/>
            <person name="Hutchinson M.I."/>
            <person name="Powell A.J."/>
            <person name="Barry K."/>
            <person name="Miller A.N."/>
            <person name="Grigoriev I.V."/>
            <person name="Debuchy R."/>
            <person name="Gladieux P."/>
            <person name="Thoren M.H."/>
            <person name="Johannesson H."/>
        </authorList>
    </citation>
    <scope>NUCLEOTIDE SEQUENCE</scope>
    <source>
        <strain evidence="3">PSN324</strain>
    </source>
</reference>
<evidence type="ECO:0000313" key="3">
    <source>
        <dbReference type="EMBL" id="KAK4461960.1"/>
    </source>
</evidence>
<protein>
    <submittedName>
        <fullName evidence="3">Uncharacterized protein</fullName>
    </submittedName>
</protein>
<feature type="chain" id="PRO_5043687271" evidence="2">
    <location>
        <begin position="18"/>
        <end position="198"/>
    </location>
</feature>
<feature type="signal peptide" evidence="2">
    <location>
        <begin position="1"/>
        <end position="17"/>
    </location>
</feature>
<dbReference type="Proteomes" id="UP001321749">
    <property type="component" value="Unassembled WGS sequence"/>
</dbReference>
<evidence type="ECO:0000256" key="1">
    <source>
        <dbReference type="SAM" id="Phobius"/>
    </source>
</evidence>
<comment type="caution">
    <text evidence="3">The sequence shown here is derived from an EMBL/GenBank/DDBJ whole genome shotgun (WGS) entry which is preliminary data.</text>
</comment>
<reference evidence="3" key="1">
    <citation type="journal article" date="2023" name="Mol. Phylogenet. Evol.">
        <title>Genome-scale phylogeny and comparative genomics of the fungal order Sordariales.</title>
        <authorList>
            <person name="Hensen N."/>
            <person name="Bonometti L."/>
            <person name="Westerberg I."/>
            <person name="Brannstrom I.O."/>
            <person name="Guillou S."/>
            <person name="Cros-Aarteil S."/>
            <person name="Calhoun S."/>
            <person name="Haridas S."/>
            <person name="Kuo A."/>
            <person name="Mondo S."/>
            <person name="Pangilinan J."/>
            <person name="Riley R."/>
            <person name="LaButti K."/>
            <person name="Andreopoulos B."/>
            <person name="Lipzen A."/>
            <person name="Chen C."/>
            <person name="Yan M."/>
            <person name="Daum C."/>
            <person name="Ng V."/>
            <person name="Clum A."/>
            <person name="Steindorff A."/>
            <person name="Ohm R.A."/>
            <person name="Martin F."/>
            <person name="Silar P."/>
            <person name="Natvig D.O."/>
            <person name="Lalanne C."/>
            <person name="Gautier V."/>
            <person name="Ament-Velasquez S.L."/>
            <person name="Kruys A."/>
            <person name="Hutchinson M.I."/>
            <person name="Powell A.J."/>
            <person name="Barry K."/>
            <person name="Miller A.N."/>
            <person name="Grigoriev I.V."/>
            <person name="Debuchy R."/>
            <person name="Gladieux P."/>
            <person name="Hiltunen Thoren M."/>
            <person name="Johannesson H."/>
        </authorList>
    </citation>
    <scope>NUCLEOTIDE SEQUENCE</scope>
    <source>
        <strain evidence="3">PSN324</strain>
    </source>
</reference>
<keyword evidence="4" id="KW-1185">Reference proteome</keyword>
<keyword evidence="2" id="KW-0732">Signal</keyword>
<feature type="transmembrane region" description="Helical" evidence="1">
    <location>
        <begin position="139"/>
        <end position="163"/>
    </location>
</feature>
<proteinExistence type="predicted"/>